<evidence type="ECO:0000313" key="1">
    <source>
        <dbReference type="WBParaSite" id="GPUH_0000392701-mRNA-1"/>
    </source>
</evidence>
<dbReference type="InterPro" id="IPR029033">
    <property type="entry name" value="His_PPase_superfam"/>
</dbReference>
<dbReference type="Gene3D" id="3.40.50.1240">
    <property type="entry name" value="Phosphoglycerate mutase-like"/>
    <property type="match status" value="1"/>
</dbReference>
<dbReference type="AlphaFoldDB" id="A0A183D5C9"/>
<proteinExistence type="predicted"/>
<dbReference type="WBParaSite" id="GPUH_0000392701-mRNA-1">
    <property type="protein sequence ID" value="GPUH_0000392701-mRNA-1"/>
    <property type="gene ID" value="GPUH_0000392701"/>
</dbReference>
<dbReference type="GO" id="GO:0016791">
    <property type="term" value="F:phosphatase activity"/>
    <property type="evidence" value="ECO:0007669"/>
    <property type="project" value="UniProtKB-ARBA"/>
</dbReference>
<name>A0A183D5C9_9BILA</name>
<protein>
    <submittedName>
        <fullName evidence="1">Fe_hyd_lg_C domain-containing protein</fullName>
    </submittedName>
</protein>
<sequence length="119" mass="13260">LYVNKFLQHDVTIATLLIALEADAEIIGDADPQYGASVTFELYRIQNEPYIKLLYSNTYSEEPQSVTHFIPGCPSASVFCPLASFLDSRKHLLPSDIEQECGLEIRQRRQSSGGAGMFC</sequence>
<accession>A0A183D5C9</accession>
<reference evidence="1" key="1">
    <citation type="submission" date="2016-06" db="UniProtKB">
        <authorList>
            <consortium name="WormBaseParasite"/>
        </authorList>
    </citation>
    <scope>IDENTIFICATION</scope>
</reference>
<dbReference type="SUPFAM" id="SSF53254">
    <property type="entry name" value="Phosphoglycerate mutase-like"/>
    <property type="match status" value="1"/>
</dbReference>
<organism evidence="1">
    <name type="scientific">Gongylonema pulchrum</name>
    <dbReference type="NCBI Taxonomy" id="637853"/>
    <lineage>
        <taxon>Eukaryota</taxon>
        <taxon>Metazoa</taxon>
        <taxon>Ecdysozoa</taxon>
        <taxon>Nematoda</taxon>
        <taxon>Chromadorea</taxon>
        <taxon>Rhabditida</taxon>
        <taxon>Spirurina</taxon>
        <taxon>Spiruromorpha</taxon>
        <taxon>Spiruroidea</taxon>
        <taxon>Gongylonematidae</taxon>
        <taxon>Gongylonema</taxon>
    </lineage>
</organism>